<dbReference type="InterPro" id="IPR046342">
    <property type="entry name" value="CBS_dom_sf"/>
</dbReference>
<dbReference type="SUPFAM" id="SSF54631">
    <property type="entry name" value="CBS-domain pair"/>
    <property type="match status" value="1"/>
</dbReference>
<evidence type="ECO:0000256" key="1">
    <source>
        <dbReference type="ARBA" id="ARBA00023122"/>
    </source>
</evidence>
<dbReference type="InterPro" id="IPR051257">
    <property type="entry name" value="Diverse_CBS-Domain"/>
</dbReference>
<dbReference type="SMART" id="SM00116">
    <property type="entry name" value="CBS"/>
    <property type="match status" value="2"/>
</dbReference>
<dbReference type="SMART" id="SM00100">
    <property type="entry name" value="cNMP"/>
    <property type="match status" value="1"/>
</dbReference>
<feature type="domain" description="CBS" evidence="4">
    <location>
        <begin position="227"/>
        <end position="282"/>
    </location>
</feature>
<reference evidence="5 6" key="1">
    <citation type="journal article" date="2020" name="Microorganisms">
        <title>Osmotic Adaptation and Compatible Solute Biosynthesis of Phototrophic Bacteria as Revealed from Genome Analyses.</title>
        <authorList>
            <person name="Imhoff J.F."/>
            <person name="Rahn T."/>
            <person name="Kunzel S."/>
            <person name="Keller A."/>
            <person name="Neulinger S.C."/>
        </authorList>
    </citation>
    <scope>NUCLEOTIDE SEQUENCE [LARGE SCALE GENOMIC DNA]</scope>
    <source>
        <strain evidence="5 6">DSM 15116</strain>
    </source>
</reference>
<feature type="domain" description="Cyclic nucleotide-binding" evidence="3">
    <location>
        <begin position="23"/>
        <end position="121"/>
    </location>
</feature>
<keyword evidence="1 2" id="KW-0129">CBS domain</keyword>
<dbReference type="InterPro" id="IPR005105">
    <property type="entry name" value="GlnD_Uridyltrans_N"/>
</dbReference>
<dbReference type="InterPro" id="IPR018821">
    <property type="entry name" value="DUF294_put_nucleoTrafse_sb-bd"/>
</dbReference>
<gene>
    <name evidence="5" type="ORF">CKO13_04450</name>
</gene>
<evidence type="ECO:0000259" key="3">
    <source>
        <dbReference type="PROSITE" id="PS50042"/>
    </source>
</evidence>
<comment type="caution">
    <text evidence="5">The sequence shown here is derived from an EMBL/GenBank/DDBJ whole genome shotgun (WGS) entry which is preliminary data.</text>
</comment>
<keyword evidence="6" id="KW-1185">Reference proteome</keyword>
<evidence type="ECO:0000313" key="5">
    <source>
        <dbReference type="EMBL" id="MBK1726288.1"/>
    </source>
</evidence>
<evidence type="ECO:0000259" key="4">
    <source>
        <dbReference type="PROSITE" id="PS51371"/>
    </source>
</evidence>
<dbReference type="InterPro" id="IPR000644">
    <property type="entry name" value="CBS_dom"/>
</dbReference>
<accession>A0ABS1E3K6</accession>
<dbReference type="CDD" id="cd00038">
    <property type="entry name" value="CAP_ED"/>
    <property type="match status" value="1"/>
</dbReference>
<name>A0ABS1E3K6_9GAMM</name>
<dbReference type="InterPro" id="IPR018490">
    <property type="entry name" value="cNMP-bd_dom_sf"/>
</dbReference>
<dbReference type="PANTHER" id="PTHR43080:SF2">
    <property type="entry name" value="CBS DOMAIN-CONTAINING PROTEIN"/>
    <property type="match status" value="1"/>
</dbReference>
<evidence type="ECO:0000256" key="2">
    <source>
        <dbReference type="PROSITE-ProRule" id="PRU00703"/>
    </source>
</evidence>
<dbReference type="InterPro" id="IPR014710">
    <property type="entry name" value="RmlC-like_jellyroll"/>
</dbReference>
<dbReference type="Pfam" id="PF03445">
    <property type="entry name" value="DUF294"/>
    <property type="match status" value="1"/>
</dbReference>
<proteinExistence type="predicted"/>
<dbReference type="Pfam" id="PF00027">
    <property type="entry name" value="cNMP_binding"/>
    <property type="match status" value="1"/>
</dbReference>
<protein>
    <submittedName>
        <fullName evidence="5">Cyclic nucleotide-binding protein</fullName>
    </submittedName>
</protein>
<dbReference type="PANTHER" id="PTHR43080">
    <property type="entry name" value="CBS DOMAIN-CONTAINING PROTEIN CBSX3, MITOCHONDRIAL"/>
    <property type="match status" value="1"/>
</dbReference>
<dbReference type="CDD" id="cd05401">
    <property type="entry name" value="NT_GlnE_GlnD_like"/>
    <property type="match status" value="1"/>
</dbReference>
<evidence type="ECO:0000313" key="6">
    <source>
        <dbReference type="Proteomes" id="UP000738126"/>
    </source>
</evidence>
<dbReference type="Pfam" id="PF00571">
    <property type="entry name" value="CBS"/>
    <property type="match status" value="2"/>
</dbReference>
<feature type="domain" description="CBS" evidence="4">
    <location>
        <begin position="163"/>
        <end position="221"/>
    </location>
</feature>
<sequence>MSASEASSQVGQSEIRRIAAGEAFSGLDDEVLEALLARGRVRSLQPGEVLFHLGDPDRDLLYIVYEGRVDLIDAQSVVTSQEPVALLALSSYFDDEPYTLTARAARPTQVIEVPFDDVRALEQDHPALADTLSRIIADRIRANSWQHRGSPTGALSQQARSVMTTPLTYRQPDCTLAEAFALMDERRIGSLAVLDEAGGLIGLATIRTLARALFTRGLSPQASVAEAAERFTAITPDTPLSAAQEVQAREGVRYLVVMEGDRPVGMISQTNMLHAVLAQQTVMRERISRAASLEELRALAGEVSYVAREAWSNNREASRAAYLLSEYHLQLQRRCIDLALAELRDEGLGEPPRGYALIVLGSLARREGLINPDQDNAIIIADAPPGESAPRALDAAEARWFEAFTERVNTRLDELGYEWCKGGIMARNPEYRRRLAEWCEQVRAMAHHPGPKAARWGNIFFDFELLYGDEALVDGLWEASIAELEQHPRLLRFLAADDAEGQPAVGLFNRLIRSSRDDAKGRVDIKRKGLRIIGNGARIYALSAAVRETNTVARLKALRREGLLTGEMVDAVLAAYEELFDLLLTHQIEQHQRGETPDKYIDPAALDELTRQSLATSMRAVKRFQDRVQGVFGL</sequence>
<dbReference type="PROSITE" id="PS50042">
    <property type="entry name" value="CNMP_BINDING_3"/>
    <property type="match status" value="1"/>
</dbReference>
<dbReference type="InterPro" id="IPR000595">
    <property type="entry name" value="cNMP-bd_dom"/>
</dbReference>
<dbReference type="Gene3D" id="2.60.120.10">
    <property type="entry name" value="Jelly Rolls"/>
    <property type="match status" value="1"/>
</dbReference>
<dbReference type="Pfam" id="PF10335">
    <property type="entry name" value="DUF294_C"/>
    <property type="match status" value="1"/>
</dbReference>
<dbReference type="SUPFAM" id="SSF51206">
    <property type="entry name" value="cAMP-binding domain-like"/>
    <property type="match status" value="1"/>
</dbReference>
<organism evidence="5 6">
    <name type="scientific">Halorhodospira neutriphila</name>
    <dbReference type="NCBI Taxonomy" id="168379"/>
    <lineage>
        <taxon>Bacteria</taxon>
        <taxon>Pseudomonadati</taxon>
        <taxon>Pseudomonadota</taxon>
        <taxon>Gammaproteobacteria</taxon>
        <taxon>Chromatiales</taxon>
        <taxon>Ectothiorhodospiraceae</taxon>
        <taxon>Halorhodospira</taxon>
    </lineage>
</organism>
<dbReference type="RefSeq" id="WP_200257259.1">
    <property type="nucleotide sequence ID" value="NZ_NRSH01000033.1"/>
</dbReference>
<dbReference type="Proteomes" id="UP000738126">
    <property type="component" value="Unassembled WGS sequence"/>
</dbReference>
<dbReference type="Gene3D" id="3.10.580.10">
    <property type="entry name" value="CBS-domain"/>
    <property type="match status" value="1"/>
</dbReference>
<dbReference type="PROSITE" id="PS51371">
    <property type="entry name" value="CBS"/>
    <property type="match status" value="2"/>
</dbReference>
<dbReference type="EMBL" id="NRSH01000033">
    <property type="protein sequence ID" value="MBK1726288.1"/>
    <property type="molecule type" value="Genomic_DNA"/>
</dbReference>